<evidence type="ECO:0000313" key="4">
    <source>
        <dbReference type="Proteomes" id="UP000229681"/>
    </source>
</evidence>
<dbReference type="Proteomes" id="UP000228947">
    <property type="component" value="Unassembled WGS sequence"/>
</dbReference>
<protein>
    <recommendedName>
        <fullName evidence="5">HEAT repeat domain-containing protein</fullName>
    </recommendedName>
</protein>
<evidence type="ECO:0000313" key="3">
    <source>
        <dbReference type="Proteomes" id="UP000228947"/>
    </source>
</evidence>
<gene>
    <name evidence="1" type="ORF">CUN49_01200</name>
    <name evidence="2" type="ORF">CUN50_04650</name>
</gene>
<dbReference type="SMART" id="SM00567">
    <property type="entry name" value="EZ_HEAT"/>
    <property type="match status" value="5"/>
</dbReference>
<dbReference type="EMBL" id="PGTM01000008">
    <property type="protein sequence ID" value="PJF37252.1"/>
    <property type="molecule type" value="Genomic_DNA"/>
</dbReference>
<comment type="caution">
    <text evidence="2">The sequence shown here is derived from an EMBL/GenBank/DDBJ whole genome shotgun (WGS) entry which is preliminary data.</text>
</comment>
<accession>A0A2M8PXN7</accession>
<dbReference type="Proteomes" id="UP000229681">
    <property type="component" value="Unassembled WGS sequence"/>
</dbReference>
<dbReference type="AlphaFoldDB" id="A0A2M8PXN7"/>
<dbReference type="Pfam" id="PF13646">
    <property type="entry name" value="HEAT_2"/>
    <property type="match status" value="2"/>
</dbReference>
<dbReference type="InterPro" id="IPR016024">
    <property type="entry name" value="ARM-type_fold"/>
</dbReference>
<organism evidence="2 3">
    <name type="scientific">Candidatus Thermofonsia Clade 1 bacterium</name>
    <dbReference type="NCBI Taxonomy" id="2364210"/>
    <lineage>
        <taxon>Bacteria</taxon>
        <taxon>Bacillati</taxon>
        <taxon>Chloroflexota</taxon>
        <taxon>Candidatus Thermofontia</taxon>
        <taxon>Candidatus Thermofonsia Clade 1</taxon>
    </lineage>
</organism>
<evidence type="ECO:0000313" key="1">
    <source>
        <dbReference type="EMBL" id="PJF37252.1"/>
    </source>
</evidence>
<dbReference type="Gene3D" id="1.25.10.10">
    <property type="entry name" value="Leucine-rich Repeat Variant"/>
    <property type="match status" value="2"/>
</dbReference>
<dbReference type="InterPro" id="IPR011989">
    <property type="entry name" value="ARM-like"/>
</dbReference>
<dbReference type="InterPro" id="IPR004155">
    <property type="entry name" value="PBS_lyase_HEAT"/>
</dbReference>
<evidence type="ECO:0000313" key="2">
    <source>
        <dbReference type="EMBL" id="PJF42292.1"/>
    </source>
</evidence>
<proteinExistence type="predicted"/>
<accession>A0A2M8PI75</accession>
<reference evidence="3 4" key="1">
    <citation type="submission" date="2017-11" db="EMBL/GenBank/DDBJ databases">
        <title>Evolution of Phototrophy in the Chloroflexi Phylum Driven by Horizontal Gene Transfer.</title>
        <authorList>
            <person name="Ward L.M."/>
            <person name="Hemp J."/>
            <person name="Shih P.M."/>
            <person name="Mcglynn S.E."/>
            <person name="Fischer W."/>
        </authorList>
    </citation>
    <scope>NUCLEOTIDE SEQUENCE [LARGE SCALE GENOMIC DNA]</scope>
    <source>
        <strain evidence="2">CP1_1M</strain>
        <strain evidence="1">JP3_13</strain>
    </source>
</reference>
<sequence>MSQTYAPILAQSPDRARRLSDAQFAQRLQHLENISVDVLRAALCYGQRAVRRAAAESLGQRADAEALAALQTALQSCTPAARTAAARQLSAFDWEEAQPLWAQALADSDPQVRTAALHALFERDEPEALDKLAEQFSQVRSPRLRAAILEHWAERGAVIHIDLVRAALDDPSPLVCHAAATTLLDLLAESALAPLAEAAQRRQGAARAAILRGIFNATNYLGIQIGESVDCDAILNVVELALRDSEPDVRRTAIWLAAWIRHPRAEALVEAAYRAERDPEVQAYILYVAISLNAPCAHALLAEALQSAEPTVREQAIVLSQRKA</sequence>
<dbReference type="EMBL" id="PGTL01000023">
    <property type="protein sequence ID" value="PJF42292.1"/>
    <property type="molecule type" value="Genomic_DNA"/>
</dbReference>
<name>A0A2M8PXN7_9CHLR</name>
<evidence type="ECO:0008006" key="5">
    <source>
        <dbReference type="Google" id="ProtNLM"/>
    </source>
</evidence>
<dbReference type="SUPFAM" id="SSF48371">
    <property type="entry name" value="ARM repeat"/>
    <property type="match status" value="1"/>
</dbReference>